<evidence type="ECO:0000313" key="9">
    <source>
        <dbReference type="Proteomes" id="UP000476934"/>
    </source>
</evidence>
<dbReference type="Proteomes" id="UP000030588">
    <property type="component" value="Unassembled WGS sequence"/>
</dbReference>
<feature type="transmembrane region" description="Helical" evidence="5">
    <location>
        <begin position="42"/>
        <end position="65"/>
    </location>
</feature>
<dbReference type="STRING" id="363870.NG54_17775"/>
<keyword evidence="2 5" id="KW-0812">Transmembrane</keyword>
<feature type="transmembrane region" description="Helical" evidence="5">
    <location>
        <begin position="137"/>
        <end position="159"/>
    </location>
</feature>
<protein>
    <recommendedName>
        <fullName evidence="10">Integral membrane protein</fullName>
    </recommendedName>
</protein>
<dbReference type="PANTHER" id="PTHR35529:SF2">
    <property type="entry name" value="SPORULATION PROTEIN YTAF-RELATED"/>
    <property type="match status" value="1"/>
</dbReference>
<sequence>MEWLNYFIIINLIGISTNLDNTGVGIAYGMKYFRIPFWFNGIINLIGFFYTIVGALFGSVILQFISAKETGLISCCILCCLGIFTIYNGSFGFIFGEHKSEVKIQQPRIQHAIILGFSLSLTNIVGGLGAAVAYKSIIWLMIISITIWGYITIWIGNIIGNTIFAKVLGKYSFLVAGLMFIIIGLKQLF</sequence>
<keyword evidence="9" id="KW-1185">Reference proteome</keyword>
<feature type="transmembrane region" description="Helical" evidence="5">
    <location>
        <begin position="171"/>
        <end position="188"/>
    </location>
</feature>
<proteinExistence type="predicted"/>
<evidence type="ECO:0000256" key="5">
    <source>
        <dbReference type="SAM" id="Phobius"/>
    </source>
</evidence>
<keyword evidence="4 5" id="KW-0472">Membrane</keyword>
<reference evidence="7 9" key="3">
    <citation type="submission" date="2020-03" db="EMBL/GenBank/DDBJ databases">
        <title>Bacillus aquiflavi sp. nov., isolated from yellow water of strong flavor Chinese baijiu in Yibin region of China.</title>
        <authorList>
            <person name="Xie J."/>
        </authorList>
    </citation>
    <scope>NUCLEOTIDE SEQUENCE [LARGE SCALE GENOMIC DNA]</scope>
    <source>
        <strain evidence="7 9">Gsoil 114</strain>
    </source>
</reference>
<accession>A0A0A6V939</accession>
<organism evidence="6 8">
    <name type="scientific">Heyndrickxia ginsengihumi</name>
    <dbReference type="NCBI Taxonomy" id="363870"/>
    <lineage>
        <taxon>Bacteria</taxon>
        <taxon>Bacillati</taxon>
        <taxon>Bacillota</taxon>
        <taxon>Bacilli</taxon>
        <taxon>Bacillales</taxon>
        <taxon>Bacillaceae</taxon>
        <taxon>Heyndrickxia</taxon>
    </lineage>
</organism>
<dbReference type="OrthoDB" id="1679205at2"/>
<dbReference type="InterPro" id="IPR003810">
    <property type="entry name" value="Mntp/YtaF"/>
</dbReference>
<name>A0A0A6V939_9BACI</name>
<dbReference type="PANTHER" id="PTHR35529">
    <property type="entry name" value="MANGANESE EFFLUX PUMP MNTP-RELATED"/>
    <property type="match status" value="1"/>
</dbReference>
<feature type="transmembrane region" description="Helical" evidence="5">
    <location>
        <begin position="112"/>
        <end position="131"/>
    </location>
</feature>
<evidence type="ECO:0008006" key="10">
    <source>
        <dbReference type="Google" id="ProtNLM"/>
    </source>
</evidence>
<evidence type="ECO:0000313" key="6">
    <source>
        <dbReference type="EMBL" id="KHD84093.1"/>
    </source>
</evidence>
<dbReference type="Proteomes" id="UP000476934">
    <property type="component" value="Unassembled WGS sequence"/>
</dbReference>
<feature type="transmembrane region" description="Helical" evidence="5">
    <location>
        <begin position="71"/>
        <end position="91"/>
    </location>
</feature>
<dbReference type="EMBL" id="JRUN01000106">
    <property type="protein sequence ID" value="KHD84093.1"/>
    <property type="molecule type" value="Genomic_DNA"/>
</dbReference>
<evidence type="ECO:0000313" key="8">
    <source>
        <dbReference type="Proteomes" id="UP000030588"/>
    </source>
</evidence>
<keyword evidence="3 5" id="KW-1133">Transmembrane helix</keyword>
<evidence type="ECO:0000256" key="3">
    <source>
        <dbReference type="ARBA" id="ARBA00022989"/>
    </source>
</evidence>
<feature type="transmembrane region" description="Helical" evidence="5">
    <location>
        <begin position="6"/>
        <end position="30"/>
    </location>
</feature>
<dbReference type="EMBL" id="JAAIWK010000014">
    <property type="protein sequence ID" value="NEY20277.1"/>
    <property type="molecule type" value="Genomic_DNA"/>
</dbReference>
<gene>
    <name evidence="7" type="ORF">G4D61_09940</name>
    <name evidence="6" type="ORF">NG54_17775</name>
</gene>
<evidence type="ECO:0000256" key="4">
    <source>
        <dbReference type="ARBA" id="ARBA00023136"/>
    </source>
</evidence>
<evidence type="ECO:0000256" key="2">
    <source>
        <dbReference type="ARBA" id="ARBA00022692"/>
    </source>
</evidence>
<evidence type="ECO:0000256" key="1">
    <source>
        <dbReference type="ARBA" id="ARBA00022475"/>
    </source>
</evidence>
<dbReference type="AlphaFoldDB" id="A0A0A6V939"/>
<keyword evidence="1" id="KW-1003">Cell membrane</keyword>
<comment type="caution">
    <text evidence="6">The sequence shown here is derived from an EMBL/GenBank/DDBJ whole genome shotgun (WGS) entry which is preliminary data.</text>
</comment>
<evidence type="ECO:0000313" key="7">
    <source>
        <dbReference type="EMBL" id="NEY20277.1"/>
    </source>
</evidence>
<reference evidence="7" key="2">
    <citation type="submission" date="2020-02" db="EMBL/GenBank/DDBJ databases">
        <authorList>
            <person name="Feng H."/>
        </authorList>
    </citation>
    <scope>NUCLEOTIDE SEQUENCE [LARGE SCALE GENOMIC DNA]</scope>
    <source>
        <strain evidence="7">Gsoil 114</strain>
    </source>
</reference>
<reference evidence="6 8" key="1">
    <citation type="submission" date="2014-10" db="EMBL/GenBank/DDBJ databases">
        <title>Draft genome of phytase producing Bacillus ginsengihumi strain M2.11.</title>
        <authorList>
            <person name="Toymentseva A."/>
            <person name="Boulygina E.A."/>
            <person name="Kazakov S.V."/>
            <person name="Kayumov I."/>
            <person name="Suleimanova A.D."/>
            <person name="Mardanova A.M."/>
            <person name="Maria S.N."/>
            <person name="Sergey M.Y."/>
            <person name="Sharipova M.R."/>
        </authorList>
    </citation>
    <scope>NUCLEOTIDE SEQUENCE [LARGE SCALE GENOMIC DNA]</scope>
    <source>
        <strain evidence="6 8">M2.11</strain>
    </source>
</reference>